<feature type="chain" id="PRO_5046012942" evidence="1">
    <location>
        <begin position="22"/>
        <end position="160"/>
    </location>
</feature>
<protein>
    <submittedName>
        <fullName evidence="2">Uncharacterized protein</fullName>
    </submittedName>
</protein>
<proteinExistence type="predicted"/>
<keyword evidence="3" id="KW-1185">Reference proteome</keyword>
<organism evidence="2 3">
    <name type="scientific">Geomonas diazotrophica</name>
    <dbReference type="NCBI Taxonomy" id="2843197"/>
    <lineage>
        <taxon>Bacteria</taxon>
        <taxon>Pseudomonadati</taxon>
        <taxon>Thermodesulfobacteriota</taxon>
        <taxon>Desulfuromonadia</taxon>
        <taxon>Geobacterales</taxon>
        <taxon>Geobacteraceae</taxon>
        <taxon>Geomonas</taxon>
    </lineage>
</organism>
<feature type="signal peptide" evidence="1">
    <location>
        <begin position="1"/>
        <end position="21"/>
    </location>
</feature>
<evidence type="ECO:0000313" key="3">
    <source>
        <dbReference type="Proteomes" id="UP000683493"/>
    </source>
</evidence>
<dbReference type="EMBL" id="CP076724">
    <property type="protein sequence ID" value="QWV96901.1"/>
    <property type="molecule type" value="Genomic_DNA"/>
</dbReference>
<evidence type="ECO:0000313" key="2">
    <source>
        <dbReference type="EMBL" id="QWV96901.1"/>
    </source>
</evidence>
<accession>A0ABX8JIB7</accession>
<dbReference type="Proteomes" id="UP000683493">
    <property type="component" value="Chromosome"/>
</dbReference>
<reference evidence="2 3" key="1">
    <citation type="submission" date="2021-06" db="EMBL/GenBank/DDBJ databases">
        <title>Gemonas diversity in paddy soil.</title>
        <authorList>
            <person name="Liu G."/>
        </authorList>
    </citation>
    <scope>NUCLEOTIDE SEQUENCE [LARGE SCALE GENOMIC DNA]</scope>
    <source>
        <strain evidence="2 3">RG29</strain>
    </source>
</reference>
<gene>
    <name evidence="2" type="ORF">KP005_16340</name>
</gene>
<evidence type="ECO:0000256" key="1">
    <source>
        <dbReference type="SAM" id="SignalP"/>
    </source>
</evidence>
<sequence length="160" mass="16143">MKKKLLLVLFPVVLLVTGALAVWGDEQKTVQPGCGNCAKMQQQAPCANCPKAAAIEKGAAPCANCPKAAAADQGAPCANCPKQGGATPCANCPKQGAAAQPGCDKCAKGAAAQPACDKCQKLKGAEAAPAAGCPKCAKLQQDKQPADQPVQKECCKKKAL</sequence>
<keyword evidence="1" id="KW-0732">Signal</keyword>
<name>A0ABX8JIB7_9BACT</name>